<accession>A0A8H5SB22</accession>
<dbReference type="SUPFAM" id="SSF53167">
    <property type="entry name" value="Purine and uridine phosphorylases"/>
    <property type="match status" value="1"/>
</dbReference>
<dbReference type="Pfam" id="PF00082">
    <property type="entry name" value="Peptidase_S8"/>
    <property type="match status" value="1"/>
</dbReference>
<dbReference type="Proteomes" id="UP000530670">
    <property type="component" value="Unassembled WGS sequence"/>
</dbReference>
<evidence type="ECO:0000313" key="5">
    <source>
        <dbReference type="Proteomes" id="UP000530670"/>
    </source>
</evidence>
<feature type="compositionally biased region" description="Polar residues" evidence="1">
    <location>
        <begin position="967"/>
        <end position="980"/>
    </location>
</feature>
<dbReference type="InterPro" id="IPR000209">
    <property type="entry name" value="Peptidase_S8/S53_dom"/>
</dbReference>
<dbReference type="InterPro" id="IPR036852">
    <property type="entry name" value="Peptidase_S8/S53_dom_sf"/>
</dbReference>
<reference evidence="4 5" key="1">
    <citation type="submission" date="2020-05" db="EMBL/GenBank/DDBJ databases">
        <title>Identification and distribution of gene clusters putatively required for synthesis of sphingolipid metabolism inhibitors in phylogenetically diverse species of the filamentous fungus Fusarium.</title>
        <authorList>
            <person name="Kim H.-S."/>
            <person name="Busman M."/>
            <person name="Brown D.W."/>
            <person name="Divon H."/>
            <person name="Uhlig S."/>
            <person name="Proctor R.H."/>
        </authorList>
    </citation>
    <scope>NUCLEOTIDE SEQUENCE [LARGE SCALE GENOMIC DNA]</scope>
    <source>
        <strain evidence="4 5">NRRL 66243</strain>
    </source>
</reference>
<feature type="compositionally biased region" description="Polar residues" evidence="1">
    <location>
        <begin position="1"/>
        <end position="11"/>
    </location>
</feature>
<dbReference type="InterPro" id="IPR014752">
    <property type="entry name" value="Arrestin-like_C"/>
</dbReference>
<dbReference type="EMBL" id="JAAQRI010000028">
    <property type="protein sequence ID" value="KAF5647835.1"/>
    <property type="molecule type" value="Genomic_DNA"/>
</dbReference>
<feature type="domain" description="Peptidase S8/S53" evidence="2">
    <location>
        <begin position="1532"/>
        <end position="1671"/>
    </location>
</feature>
<sequence length="1754" mass="194483">MAQSIEAQNSDNKPDINVTDNYDVDVGRVENVESFSKSPDAVDDNILLAQGHAPVMRRSFDLLGTLGLGFSITNSWVSNASCFGQSLLYGGAQILIPRVESFLTSLKGDTKATMADLDPALYTIAWIAPLEIEAQAALHMLDHKHEGRFPTSRGDDYVFEAGDINGHNIIIATLPIGQEYGTGSAAAIASQIKKFFPNLWFGLLVGVAAGLPNHQKDPPIDIRLGDVLVGLSTPESAGLIAYDLGKETADGFQLLNDRRVLAPVETVVRSAIGSIKMSLNDTEAFLPFYESIKNKHHSSGTFIDPGQEEDVLYYTESSAGARKVMQRKQRPSSNRTRVWYGSIGSGEKLTKNSQKRDHLRDTYNLIGLEMEAAGIMNRVPVGVIRGVCDYADENKNKKWQPFAAAMAAAYAKAVLLRIGSGQAAPKSMALQTGMILCDLPTRTDRFFGREDELLKIENSLEHTSDSLKSVILCGISGSGKTQLAREYVARKANNFSAILWIDASTELTAEQSWNSCASYIQRKVPGLKVQDSYTSLRSFVMEWLRTTAAKDWLVIIDRADAPMATKRLLDPFNTLNHGSLCITTTHQAIARAMRTKQILIERLDPVSSQNLILWRAFESQEEHSSQVLDSVVRTAKALDGFPLALELAGILIYEGIVPLKTFAETFASKYNQLARFNVDPGIWLWNRSDSLFEMFDELYHSLVAKSPNAGLLLTLCAVYGPWNLPISLIQGLQIYTDDERSDNPTCWGQLKSLLNDDVELNLAIYEICRVFLAKRQMSADGNILSITLHGSVCQWRFATIGEQRAEWIMKTSFGLAWHRESVKQSSETMAEEGSQIDANRGFLHLFDKCLNSIENHVPSEDLEPATGKFARHYYTFCSCSAPLYLSSGNSAKAKELFSVAINYARSSESRVGDLDAAKEALESALEIAEGICGYRSEQTLEIVAQLKTVSEGIAMEQDHRQRAAVASTGSKLNEVQSNAEQSSSSSLQPPKRSSRVANFLLRPLGLRIDPQNVEGRGEPEYQIVDPVPVPQYIPQSPDLLGNWIAQDQHNSYRHTLRSRDELASQAPEVVSNEIGYIPLTGFTIDEPMKSVNPGLALEICLLNPAVFIPAASGVAPGVRGTLRLRVKDRVQVEAITLTLRAVQRANWLPPDIPPTRSEQFQEELEVQSTALFQTTESRQGAPYGSDCQYLVSSSAPSSKASTQAEPANSKSFPGGLYCYPFQFTLANDRLPTARLGHGSLTWLLKATLTFYETSGSSHDIELVKEVPVIRNRTFNQEAITRWGLCSGRITFPYRIWIKHSQFFFGDKIPVLIAFGPSITSARMLKFKCSIIQTEEYWTPDGRNTCTVPPREIAIFERVSNLSEGSDLVTYKPVGPKPGPLSILYDDVYLPTCKGMDQNEKYHLRASCTLRGMQITHHLRVSHTYITELEMQFIDMVWQITIGVSISDPSQTDIETVRDHPITLLDCRSGCKYYNPFSYKRLCPYCGTVDWCFEEDIKVTVQGINDRSRERSLLVIIRFATKIRTVTVSLRHITAGSAAQAVRWATDCGVDIISISWTIETPVPGNPEMESLQQAVRRASNHNIVMFCSTSDQGSMTNDHNCYPGDFGGCIRIGSASNTGDAMAWVKVEKVDFLLPGSNVPFSVTEGKTNLHESGSSIATAAASGLAAFLMACSWLLDEKDNYFKDYNNMKRAFHNLAQGHKFPAVSERLEKLFMRKLERIQGKDEKTVSELPMEWSDECQRALGEIINGIKDTT</sequence>
<dbReference type="PANTHER" id="PTHR46082">
    <property type="entry name" value="ATP/GTP-BINDING PROTEIN-RELATED"/>
    <property type="match status" value="1"/>
</dbReference>
<comment type="caution">
    <text evidence="4">The sequence shown here is derived from an EMBL/GenBank/DDBJ whole genome shotgun (WGS) entry which is preliminary data.</text>
</comment>
<dbReference type="Gene3D" id="3.40.50.1580">
    <property type="entry name" value="Nucleoside phosphorylase domain"/>
    <property type="match status" value="1"/>
</dbReference>
<evidence type="ECO:0000259" key="3">
    <source>
        <dbReference type="Pfam" id="PF00931"/>
    </source>
</evidence>
<dbReference type="GO" id="GO:0043531">
    <property type="term" value="F:ADP binding"/>
    <property type="evidence" value="ECO:0007669"/>
    <property type="project" value="InterPro"/>
</dbReference>
<protein>
    <submittedName>
        <fullName evidence="4">Calcium-independent phospholipase</fullName>
    </submittedName>
</protein>
<dbReference type="GeneID" id="59299886"/>
<dbReference type="PANTHER" id="PTHR46082:SF11">
    <property type="entry name" value="AAA+ ATPASE DOMAIN-CONTAINING PROTEIN-RELATED"/>
    <property type="match status" value="1"/>
</dbReference>
<dbReference type="InterPro" id="IPR053137">
    <property type="entry name" value="NLR-like"/>
</dbReference>
<dbReference type="GO" id="GO:0009116">
    <property type="term" value="P:nucleoside metabolic process"/>
    <property type="evidence" value="ECO:0007669"/>
    <property type="project" value="InterPro"/>
</dbReference>
<feature type="compositionally biased region" description="Low complexity" evidence="1">
    <location>
        <begin position="981"/>
        <end position="991"/>
    </location>
</feature>
<dbReference type="RefSeq" id="XP_037211370.1">
    <property type="nucleotide sequence ID" value="XM_037347616.1"/>
</dbReference>
<dbReference type="OrthoDB" id="1658288at2759"/>
<gene>
    <name evidence="4" type="ORF">FTJAE_1518</name>
</gene>
<dbReference type="SUPFAM" id="SSF52743">
    <property type="entry name" value="Subtilisin-like"/>
    <property type="match status" value="1"/>
</dbReference>
<dbReference type="InterPro" id="IPR027417">
    <property type="entry name" value="P-loop_NTPase"/>
</dbReference>
<dbReference type="InterPro" id="IPR002182">
    <property type="entry name" value="NB-ARC"/>
</dbReference>
<dbReference type="GO" id="GO:0006508">
    <property type="term" value="P:proteolysis"/>
    <property type="evidence" value="ECO:0007669"/>
    <property type="project" value="InterPro"/>
</dbReference>
<evidence type="ECO:0000259" key="2">
    <source>
        <dbReference type="Pfam" id="PF00082"/>
    </source>
</evidence>
<evidence type="ECO:0000256" key="1">
    <source>
        <dbReference type="SAM" id="MobiDB-lite"/>
    </source>
</evidence>
<evidence type="ECO:0000313" key="4">
    <source>
        <dbReference type="EMBL" id="KAF5647835.1"/>
    </source>
</evidence>
<feature type="region of interest" description="Disordered" evidence="1">
    <location>
        <begin position="966"/>
        <end position="993"/>
    </location>
</feature>
<keyword evidence="5" id="KW-1185">Reference proteome</keyword>
<feature type="domain" description="NB-ARC" evidence="3">
    <location>
        <begin position="450"/>
        <end position="611"/>
    </location>
</feature>
<feature type="region of interest" description="Disordered" evidence="1">
    <location>
        <begin position="1"/>
        <end position="20"/>
    </location>
</feature>
<organism evidence="4 5">
    <name type="scientific">Fusarium tjaetaba</name>
    <dbReference type="NCBI Taxonomy" id="1567544"/>
    <lineage>
        <taxon>Eukaryota</taxon>
        <taxon>Fungi</taxon>
        <taxon>Dikarya</taxon>
        <taxon>Ascomycota</taxon>
        <taxon>Pezizomycotina</taxon>
        <taxon>Sordariomycetes</taxon>
        <taxon>Hypocreomycetidae</taxon>
        <taxon>Hypocreales</taxon>
        <taxon>Nectriaceae</taxon>
        <taxon>Fusarium</taxon>
        <taxon>Fusarium fujikuroi species complex</taxon>
    </lineage>
</organism>
<dbReference type="SUPFAM" id="SSF52540">
    <property type="entry name" value="P-loop containing nucleoside triphosphate hydrolases"/>
    <property type="match status" value="1"/>
</dbReference>
<dbReference type="Pfam" id="PF00931">
    <property type="entry name" value="NB-ARC"/>
    <property type="match status" value="1"/>
</dbReference>
<dbReference type="Gene3D" id="2.60.40.640">
    <property type="match status" value="1"/>
</dbReference>
<dbReference type="GO" id="GO:0004252">
    <property type="term" value="F:serine-type endopeptidase activity"/>
    <property type="evidence" value="ECO:0007669"/>
    <property type="project" value="InterPro"/>
</dbReference>
<proteinExistence type="predicted"/>
<dbReference type="InterPro" id="IPR035994">
    <property type="entry name" value="Nucleoside_phosphorylase_sf"/>
</dbReference>
<dbReference type="Gene3D" id="3.40.50.300">
    <property type="entry name" value="P-loop containing nucleotide triphosphate hydrolases"/>
    <property type="match status" value="1"/>
</dbReference>
<dbReference type="Gene3D" id="3.40.50.200">
    <property type="entry name" value="Peptidase S8/S53 domain"/>
    <property type="match status" value="1"/>
</dbReference>
<name>A0A8H5SB22_9HYPO</name>